<sequence>MKNTIEDFFTTDTYSAVHGYTIHLSRAPEFATQAVVEDADGKQTLVDVSHRAWEDFDELLGIIVEEYEIPSPLDDVFSAAEAAALWGLDESTVKKACLQGRFRSYEAKKSGWPWLVTREGMERVYGEPK</sequence>
<dbReference type="RefSeq" id="WP_210166194.1">
    <property type="nucleotide sequence ID" value="NZ_LK996018.1"/>
</dbReference>
<proteinExistence type="predicted"/>
<dbReference type="Pfam" id="PF20038">
    <property type="entry name" value="HTH_59"/>
    <property type="match status" value="1"/>
</dbReference>
<reference evidence="2" key="1">
    <citation type="submission" date="2014-07" db="EMBL/GenBank/DDBJ databases">
        <authorList>
            <person name="Hornung V.Bastian."/>
        </authorList>
    </citation>
    <scope>NUCLEOTIDE SEQUENCE</scope>
    <source>
        <strain evidence="2">PCE-S</strain>
    </source>
</reference>
<name>A0A098AUU1_DESHA</name>
<dbReference type="AlphaFoldDB" id="A0A098AUU1"/>
<evidence type="ECO:0000313" key="2">
    <source>
        <dbReference type="EMBL" id="CDV96333.1"/>
    </source>
</evidence>
<accession>A0A098AUU1</accession>
<dbReference type="InterPro" id="IPR045403">
    <property type="entry name" value="HTH_59_Firmicutes_type"/>
</dbReference>
<evidence type="ECO:0000259" key="1">
    <source>
        <dbReference type="Pfam" id="PF20038"/>
    </source>
</evidence>
<dbReference type="EMBL" id="LK996018">
    <property type="protein sequence ID" value="CDV96333.1"/>
    <property type="molecule type" value="Genomic_DNA"/>
</dbReference>
<gene>
    <name evidence="2" type="ORF">DPCES_5335</name>
</gene>
<feature type="domain" description="Helix-turn-helix" evidence="1">
    <location>
        <begin position="73"/>
        <end position="127"/>
    </location>
</feature>
<protein>
    <recommendedName>
        <fullName evidence="1">Helix-turn-helix domain-containing protein</fullName>
    </recommendedName>
</protein>
<organism evidence="2">
    <name type="scientific">Desulfitobacterium hafniense</name>
    <name type="common">Desulfitobacterium frappieri</name>
    <dbReference type="NCBI Taxonomy" id="49338"/>
    <lineage>
        <taxon>Bacteria</taxon>
        <taxon>Bacillati</taxon>
        <taxon>Bacillota</taxon>
        <taxon>Clostridia</taxon>
        <taxon>Eubacteriales</taxon>
        <taxon>Desulfitobacteriaceae</taxon>
        <taxon>Desulfitobacterium</taxon>
    </lineage>
</organism>
<dbReference type="PATRIC" id="fig|49338.4.peg.5742"/>